<dbReference type="AlphaFoldDB" id="A0AA39JEB4"/>
<reference evidence="2" key="1">
    <citation type="submission" date="2023-06" db="EMBL/GenBank/DDBJ databases">
        <authorList>
            <consortium name="Lawrence Berkeley National Laboratory"/>
            <person name="Ahrendt S."/>
            <person name="Sahu N."/>
            <person name="Indic B."/>
            <person name="Wong-Bajracharya J."/>
            <person name="Merenyi Z."/>
            <person name="Ke H.-M."/>
            <person name="Monk M."/>
            <person name="Kocsube S."/>
            <person name="Drula E."/>
            <person name="Lipzen A."/>
            <person name="Balint B."/>
            <person name="Henrissat B."/>
            <person name="Andreopoulos B."/>
            <person name="Martin F.M."/>
            <person name="Harder C.B."/>
            <person name="Rigling D."/>
            <person name="Ford K.L."/>
            <person name="Foster G.D."/>
            <person name="Pangilinan J."/>
            <person name="Papanicolaou A."/>
            <person name="Barry K."/>
            <person name="LaButti K."/>
            <person name="Viragh M."/>
            <person name="Koriabine M."/>
            <person name="Yan M."/>
            <person name="Riley R."/>
            <person name="Champramary S."/>
            <person name="Plett K.L."/>
            <person name="Tsai I.J."/>
            <person name="Slot J."/>
            <person name="Sipos G."/>
            <person name="Plett J."/>
            <person name="Nagy L.G."/>
            <person name="Grigoriev I.V."/>
        </authorList>
    </citation>
    <scope>NUCLEOTIDE SEQUENCE</scope>
    <source>
        <strain evidence="2">CCBAS 213</strain>
    </source>
</reference>
<protein>
    <submittedName>
        <fullName evidence="2">Uncharacterized protein</fullName>
    </submittedName>
</protein>
<dbReference type="EMBL" id="JAUEPS010000076">
    <property type="protein sequence ID" value="KAK0440487.1"/>
    <property type="molecule type" value="Genomic_DNA"/>
</dbReference>
<gene>
    <name evidence="2" type="ORF">EV420DRAFT_1485949</name>
</gene>
<feature type="signal peptide" evidence="1">
    <location>
        <begin position="1"/>
        <end position="27"/>
    </location>
</feature>
<name>A0AA39JEB4_ARMTA</name>
<proteinExistence type="predicted"/>
<dbReference type="RefSeq" id="XP_060323648.1">
    <property type="nucleotide sequence ID" value="XM_060470325.1"/>
</dbReference>
<keyword evidence="3" id="KW-1185">Reference proteome</keyword>
<feature type="chain" id="PRO_5041467158" evidence="1">
    <location>
        <begin position="28"/>
        <end position="134"/>
    </location>
</feature>
<comment type="caution">
    <text evidence="2">The sequence shown here is derived from an EMBL/GenBank/DDBJ whole genome shotgun (WGS) entry which is preliminary data.</text>
</comment>
<sequence length="134" mass="15067">MTLFVPPCSSPAVSLLYLSLLSWVTTPSLDIVELYEQVLGIHCQPIWDSSWMENVREPQIVEWFAHVPMTTKEGTFAYTFFSIVNLYSARLGLTGHHASLHSHRVINIPQNDKGVPELQPGTLCFDNVTWHGSA</sequence>
<evidence type="ECO:0000256" key="1">
    <source>
        <dbReference type="SAM" id="SignalP"/>
    </source>
</evidence>
<evidence type="ECO:0000313" key="3">
    <source>
        <dbReference type="Proteomes" id="UP001175211"/>
    </source>
</evidence>
<accession>A0AA39JEB4</accession>
<dbReference type="Proteomes" id="UP001175211">
    <property type="component" value="Unassembled WGS sequence"/>
</dbReference>
<dbReference type="GeneID" id="85353873"/>
<organism evidence="2 3">
    <name type="scientific">Armillaria tabescens</name>
    <name type="common">Ringless honey mushroom</name>
    <name type="synonym">Agaricus tabescens</name>
    <dbReference type="NCBI Taxonomy" id="1929756"/>
    <lineage>
        <taxon>Eukaryota</taxon>
        <taxon>Fungi</taxon>
        <taxon>Dikarya</taxon>
        <taxon>Basidiomycota</taxon>
        <taxon>Agaricomycotina</taxon>
        <taxon>Agaricomycetes</taxon>
        <taxon>Agaricomycetidae</taxon>
        <taxon>Agaricales</taxon>
        <taxon>Marasmiineae</taxon>
        <taxon>Physalacriaceae</taxon>
        <taxon>Desarmillaria</taxon>
    </lineage>
</organism>
<keyword evidence="1" id="KW-0732">Signal</keyword>
<evidence type="ECO:0000313" key="2">
    <source>
        <dbReference type="EMBL" id="KAK0440487.1"/>
    </source>
</evidence>